<gene>
    <name evidence="2" type="ORF">SAMN05421679_101636</name>
</gene>
<sequence length="370" mass="41196">MKLVKILFILSFVICLQSCLAADDDPVSVPPITGQTLDPDLGGAKQGNQVWVDLSEPKDRSMTSNLRTDWDLGFYSGDEFRVVINGSIIMAAGKIPDATDIDAITSAQVASLQNEIMVGSFLASNLQYVDNPNGMFLTQTTGIAPINASDRDNPVYLINMGRDIYNGTITPGSAITGGNERGWYLLQITRANTGYKLKYRDLSSANPHMEYILTKNSDYTLNFFSLKNGKEVTIQPKRKNWDIGFTVFTNEVFYSPGVSAGSYVYADFVISNITDGVGVYQVNIPAGTNADQYYNNFKTSDIDASKFIFNDQRAIGDHWRTVTGSNGAQVYGDRFYIIKDAEGFFFKLRFNKMMNDKGERGYPQFEYEIL</sequence>
<evidence type="ECO:0000313" key="2">
    <source>
        <dbReference type="EMBL" id="SMP89073.1"/>
    </source>
</evidence>
<evidence type="ECO:0000313" key="3">
    <source>
        <dbReference type="Proteomes" id="UP001158050"/>
    </source>
</evidence>
<keyword evidence="1" id="KW-0732">Signal</keyword>
<evidence type="ECO:0000256" key="1">
    <source>
        <dbReference type="SAM" id="SignalP"/>
    </source>
</evidence>
<dbReference type="RefSeq" id="WP_283415506.1">
    <property type="nucleotide sequence ID" value="NZ_FXUO01000001.1"/>
</dbReference>
<reference evidence="2 3" key="1">
    <citation type="submission" date="2017-05" db="EMBL/GenBank/DDBJ databases">
        <authorList>
            <person name="Varghese N."/>
            <person name="Submissions S."/>
        </authorList>
    </citation>
    <scope>NUCLEOTIDE SEQUENCE [LARGE SCALE GENOMIC DNA]</scope>
    <source>
        <strain evidence="2 3">DSM 18015</strain>
    </source>
</reference>
<feature type="chain" id="PRO_5045345420" evidence="1">
    <location>
        <begin position="22"/>
        <end position="370"/>
    </location>
</feature>
<organism evidence="2 3">
    <name type="scientific">Epilithonimonas pallida</name>
    <dbReference type="NCBI Taxonomy" id="373671"/>
    <lineage>
        <taxon>Bacteria</taxon>
        <taxon>Pseudomonadati</taxon>
        <taxon>Bacteroidota</taxon>
        <taxon>Flavobacteriia</taxon>
        <taxon>Flavobacteriales</taxon>
        <taxon>Weeksellaceae</taxon>
        <taxon>Chryseobacterium group</taxon>
        <taxon>Epilithonimonas</taxon>
    </lineage>
</organism>
<dbReference type="InterPro" id="IPR025921">
    <property type="entry name" value="HmuY"/>
</dbReference>
<protein>
    <submittedName>
        <fullName evidence="2">HmuY protein</fullName>
    </submittedName>
</protein>
<dbReference type="EMBL" id="FXUO01000001">
    <property type="protein sequence ID" value="SMP89073.1"/>
    <property type="molecule type" value="Genomic_DNA"/>
</dbReference>
<comment type="caution">
    <text evidence="2">The sequence shown here is derived from an EMBL/GenBank/DDBJ whole genome shotgun (WGS) entry which is preliminary data.</text>
</comment>
<name>A0ABY1R212_9FLAO</name>
<dbReference type="Pfam" id="PF14064">
    <property type="entry name" value="HmuY"/>
    <property type="match status" value="2"/>
</dbReference>
<accession>A0ABY1R212</accession>
<feature type="signal peptide" evidence="1">
    <location>
        <begin position="1"/>
        <end position="21"/>
    </location>
</feature>
<dbReference type="CDD" id="cd12105">
    <property type="entry name" value="HmuY"/>
    <property type="match status" value="1"/>
</dbReference>
<proteinExistence type="predicted"/>
<dbReference type="Proteomes" id="UP001158050">
    <property type="component" value="Unassembled WGS sequence"/>
</dbReference>
<keyword evidence="3" id="KW-1185">Reference proteome</keyword>